<feature type="transmembrane region" description="Helical" evidence="1">
    <location>
        <begin position="110"/>
        <end position="131"/>
    </location>
</feature>
<dbReference type="RefSeq" id="WP_039315439.1">
    <property type="nucleotide sequence ID" value="NZ_CP006905.1"/>
</dbReference>
<organism evidence="2 3">
    <name type="scientific">Clostridium baratii str. Sullivan</name>
    <dbReference type="NCBI Taxonomy" id="1415775"/>
    <lineage>
        <taxon>Bacteria</taxon>
        <taxon>Bacillati</taxon>
        <taxon>Bacillota</taxon>
        <taxon>Clostridia</taxon>
        <taxon>Eubacteriales</taxon>
        <taxon>Clostridiaceae</taxon>
        <taxon>Clostridium</taxon>
    </lineage>
</organism>
<dbReference type="PANTHER" id="PTHR40078">
    <property type="entry name" value="INTEGRAL MEMBRANE PROTEIN-RELATED"/>
    <property type="match status" value="1"/>
</dbReference>
<keyword evidence="1" id="KW-1133">Transmembrane helix</keyword>
<keyword evidence="3" id="KW-1185">Reference proteome</keyword>
<accession>A0A0A7FV38</accession>
<dbReference type="AlphaFoldDB" id="A0A0A7FV38"/>
<keyword evidence="1" id="KW-0812">Transmembrane</keyword>
<feature type="transmembrane region" description="Helical" evidence="1">
    <location>
        <begin position="183"/>
        <end position="203"/>
    </location>
</feature>
<dbReference type="KEGG" id="cbv:U729_2456"/>
<proteinExistence type="predicted"/>
<evidence type="ECO:0000313" key="3">
    <source>
        <dbReference type="Proteomes" id="UP000030635"/>
    </source>
</evidence>
<feature type="transmembrane region" description="Helical" evidence="1">
    <location>
        <begin position="158"/>
        <end position="177"/>
    </location>
</feature>
<evidence type="ECO:0000256" key="1">
    <source>
        <dbReference type="SAM" id="Phobius"/>
    </source>
</evidence>
<evidence type="ECO:0000313" key="2">
    <source>
        <dbReference type="EMBL" id="AIY83482.1"/>
    </source>
</evidence>
<dbReference type="Proteomes" id="UP000030635">
    <property type="component" value="Chromosome"/>
</dbReference>
<reference evidence="2 3" key="1">
    <citation type="journal article" date="2015" name="Infect. Genet. Evol.">
        <title>Genomic sequences of six botulinum neurotoxin-producing strains representing three clostridial species illustrate the mobility and diversity of botulinum neurotoxin genes.</title>
        <authorList>
            <person name="Smith T.J."/>
            <person name="Hill K.K."/>
            <person name="Xie G."/>
            <person name="Foley B.T."/>
            <person name="Williamson C.H."/>
            <person name="Foster J.T."/>
            <person name="Johnson S.L."/>
            <person name="Chertkov O."/>
            <person name="Teshima H."/>
            <person name="Gibbons H.S."/>
            <person name="Johnsky L.A."/>
            <person name="Karavis M.A."/>
            <person name="Smith L.A."/>
        </authorList>
    </citation>
    <scope>NUCLEOTIDE SEQUENCE [LARGE SCALE GENOMIC DNA]</scope>
    <source>
        <strain evidence="2">Sullivan</strain>
    </source>
</reference>
<feature type="transmembrane region" description="Helical" evidence="1">
    <location>
        <begin position="53"/>
        <end position="73"/>
    </location>
</feature>
<sequence length="228" mass="25002">MNKVKCKQLTIKLIFFFLGVWIIQTGVALFIGADIGSDPFTVFTLGLAKIFNITPGLGNMIITFTFLVIIFIFARKSINIGTVLAMISAGPFIDLMNNAFKVIPFAEFNYLTKVLVLILSCVIIAIGFSMLKATDLGVAPNDLIPLIIADFSKKEYRWVRICMDVTLFVVGYLLGGINKEAGISAFGGTVIAALLTGPFIQFFMPKLEKFVHKCIYIGEDCSSDSIAE</sequence>
<dbReference type="OrthoDB" id="9814474at2"/>
<feature type="transmembrane region" description="Helical" evidence="1">
    <location>
        <begin position="80"/>
        <end position="98"/>
    </location>
</feature>
<dbReference type="EMBL" id="CP006905">
    <property type="protein sequence ID" value="AIY83482.1"/>
    <property type="molecule type" value="Genomic_DNA"/>
</dbReference>
<evidence type="ECO:0008006" key="4">
    <source>
        <dbReference type="Google" id="ProtNLM"/>
    </source>
</evidence>
<gene>
    <name evidence="2" type="ORF">U729_2456</name>
</gene>
<dbReference type="eggNOG" id="COG2364">
    <property type="taxonomic scope" value="Bacteria"/>
</dbReference>
<dbReference type="PANTHER" id="PTHR40078:SF1">
    <property type="entry name" value="INTEGRAL MEMBRANE PROTEIN"/>
    <property type="match status" value="1"/>
</dbReference>
<dbReference type="HOGENOM" id="CLU_083843_1_1_9"/>
<name>A0A0A7FV38_9CLOT</name>
<feature type="transmembrane region" description="Helical" evidence="1">
    <location>
        <begin position="12"/>
        <end position="33"/>
    </location>
</feature>
<protein>
    <recommendedName>
        <fullName evidence="4">YitT family protein</fullName>
    </recommendedName>
</protein>
<keyword evidence="1" id="KW-0472">Membrane</keyword>
<dbReference type="InterPro" id="IPR038750">
    <property type="entry name" value="YczE/YyaS-like"/>
</dbReference>
<dbReference type="Pfam" id="PF19700">
    <property type="entry name" value="DUF6198"/>
    <property type="match status" value="1"/>
</dbReference>